<dbReference type="Proteomes" id="UP000268469">
    <property type="component" value="Unassembled WGS sequence"/>
</dbReference>
<protein>
    <submittedName>
        <fullName evidence="1">Uncharacterized protein</fullName>
    </submittedName>
</protein>
<gene>
    <name evidence="1" type="ORF">DRP53_05600</name>
</gene>
<proteinExistence type="predicted"/>
<accession>A0A660SHK4</accession>
<evidence type="ECO:0000313" key="2">
    <source>
        <dbReference type="Proteomes" id="UP000268469"/>
    </source>
</evidence>
<comment type="caution">
    <text evidence="1">The sequence shown here is derived from an EMBL/GenBank/DDBJ whole genome shotgun (WGS) entry which is preliminary data.</text>
</comment>
<reference evidence="1 2" key="1">
    <citation type="submission" date="2018-06" db="EMBL/GenBank/DDBJ databases">
        <title>Extensive metabolic versatility and redundancy in microbially diverse, dynamic hydrothermal sediments.</title>
        <authorList>
            <person name="Dombrowski N."/>
            <person name="Teske A."/>
            <person name="Baker B.J."/>
        </authorList>
    </citation>
    <scope>NUCLEOTIDE SEQUENCE [LARGE SCALE GENOMIC DNA]</scope>
    <source>
        <strain evidence="1">B36_G15</strain>
    </source>
</reference>
<evidence type="ECO:0000313" key="1">
    <source>
        <dbReference type="EMBL" id="RKX70248.1"/>
    </source>
</evidence>
<sequence>MRLRYPLFILLIFIAIMVIRTKIRDEENGILRESDPKLTVLNRYLEGRDYRLLSLNPLIFEVEGKRIEIDGPWPDKKTFEKILASRYQAVSIRFRNQLIIPRR</sequence>
<name>A0A660SHK4_UNCW3</name>
<dbReference type="AlphaFoldDB" id="A0A660SHK4"/>
<dbReference type="EMBL" id="QNBE01000045">
    <property type="protein sequence ID" value="RKX70248.1"/>
    <property type="molecule type" value="Genomic_DNA"/>
</dbReference>
<organism evidence="1 2">
    <name type="scientific">candidate division WOR-3 bacterium</name>
    <dbReference type="NCBI Taxonomy" id="2052148"/>
    <lineage>
        <taxon>Bacteria</taxon>
        <taxon>Bacteria division WOR-3</taxon>
    </lineage>
</organism>